<comment type="caution">
    <text evidence="2">The sequence shown here is derived from an EMBL/GenBank/DDBJ whole genome shotgun (WGS) entry which is preliminary data.</text>
</comment>
<feature type="domain" description="Methyltransferase small" evidence="1">
    <location>
        <begin position="819"/>
        <end position="954"/>
    </location>
</feature>
<dbReference type="GO" id="GO:0005739">
    <property type="term" value="C:mitochondrion"/>
    <property type="evidence" value="ECO:0007669"/>
    <property type="project" value="TreeGrafter"/>
</dbReference>
<sequence>MSYQRVLQKLATDDFITESDGEMVAMWERNHMAYHDGTTDQAYLDAIQEIHQMAMEDSREANLVLDDTAMEIQSYKDMDESMEPAPDEWPGGAMPATSCISIQTRWFQQATRASHTTKNFQARPAKSNYQTGWGAEVVWMLAMYENHDWDALEAQVPVLWGQQNDHMAPRPTCWSKPLPKRSAIWTQQIFSKMVKEWVPHQQFATCTVLDQTLGFVPTADILVHLICSGSNLEELGVTLSGYLWAQASLERCLLRFLSKDGNPVEIFMPALVLLEAGSDCSLPETAADCARLEFLDGQEPVLVFYAPRAISAGDPVPLCHGGLAGGSGRLLLQRGRVWPGNPWEFVEFAMTLPVPHDKMEEVSQKVSALALPPPAAGQFLVPELLEGWEPAQVEGQELQLNIRVSARKPLPQQMELLELILGDAVKARQVLRHGLLSLQKGYQSSSGYPAAGPETANPRHEAARSLLEEEKRLVALGLASLEAKAQEAAEEVDFDESALLRMQGCTVTLQEIAASFASLKAGEAEARMKLAELQVVRACLAGLPDGNPEAVHTVPLVQTKDPVLRAHGEATRAVLESRLAACEWEIATLDGSQAALQAGVMGEAAALQVKMLKFQDAYEKLAMSLQLMPSDVARRLKLDCAVALACRRQLCCDDISWSDVSKEGQLLKKRLKSLGYTASHLPQAAGVPSVLHLVSNRAGALEQKLQEQSSSPDLKDLLRLFLLRQPLPSQRVVDLLSRSVVALLLRIQALFAVADGHQLMSHQDVTAMDLTDLTAENVEIFSAVAWWPVEDLLIATDYGDTQHAAGHFEPVMYLSLDSYALIDAAPRRSAESVLDICCGSGVQGLVALHYAAKATFLDVNPRAISFSRFNAGLNGLHQRCTFLEGSVFDAKQLQGQSFQVILANPPFVPNPDGTASAAGPLYSGGGQDGEEVHKELVQKGLGLLAPGGRLCSVAEVPNPKTFPNRVGEWINKVDCKRAGSVKIFTGKTIASEEYWKTATEERSPLEWRRYLRGLRRLGVTSVAEALLLLQLEEVGSAPLSIEAICRENLWQDVEYLRGCVAHSID</sequence>
<dbReference type="EMBL" id="CAMXCT020001329">
    <property type="protein sequence ID" value="CAL1142421.1"/>
    <property type="molecule type" value="Genomic_DNA"/>
</dbReference>
<dbReference type="PANTHER" id="PTHR18895:SF74">
    <property type="entry name" value="MTRF1L RELEASE FACTOR GLUTAMINE METHYLTRANSFERASE"/>
    <property type="match status" value="1"/>
</dbReference>
<dbReference type="Pfam" id="PF05175">
    <property type="entry name" value="MTS"/>
    <property type="match status" value="1"/>
</dbReference>
<gene>
    <name evidence="2" type="ORF">C1SCF055_LOCUS16145</name>
</gene>
<dbReference type="InterPro" id="IPR050320">
    <property type="entry name" value="N5-glutamine_MTase"/>
</dbReference>
<name>A0A9P1FUW2_9DINO</name>
<dbReference type="GO" id="GO:0032259">
    <property type="term" value="P:methylation"/>
    <property type="evidence" value="ECO:0007669"/>
    <property type="project" value="InterPro"/>
</dbReference>
<dbReference type="SUPFAM" id="SSF53335">
    <property type="entry name" value="S-adenosyl-L-methionine-dependent methyltransferases"/>
    <property type="match status" value="1"/>
</dbReference>
<dbReference type="EMBL" id="CAMXCT010001329">
    <property type="protein sequence ID" value="CAI3989046.1"/>
    <property type="molecule type" value="Genomic_DNA"/>
</dbReference>
<reference evidence="3" key="2">
    <citation type="submission" date="2024-04" db="EMBL/GenBank/DDBJ databases">
        <authorList>
            <person name="Chen Y."/>
            <person name="Shah S."/>
            <person name="Dougan E. K."/>
            <person name="Thang M."/>
            <person name="Chan C."/>
        </authorList>
    </citation>
    <scope>NUCLEOTIDE SEQUENCE [LARGE SCALE GENOMIC DNA]</scope>
</reference>
<dbReference type="PANTHER" id="PTHR18895">
    <property type="entry name" value="HEMK METHYLTRANSFERASE"/>
    <property type="match status" value="1"/>
</dbReference>
<evidence type="ECO:0000313" key="2">
    <source>
        <dbReference type="EMBL" id="CAI3989046.1"/>
    </source>
</evidence>
<dbReference type="PROSITE" id="PS00092">
    <property type="entry name" value="N6_MTASE"/>
    <property type="match status" value="1"/>
</dbReference>
<evidence type="ECO:0000313" key="5">
    <source>
        <dbReference type="Proteomes" id="UP001152797"/>
    </source>
</evidence>
<dbReference type="Proteomes" id="UP001152797">
    <property type="component" value="Unassembled WGS sequence"/>
</dbReference>
<dbReference type="CDD" id="cd02440">
    <property type="entry name" value="AdoMet_MTases"/>
    <property type="match status" value="1"/>
</dbReference>
<accession>A0A9P1FUW2</accession>
<dbReference type="GO" id="GO:0003676">
    <property type="term" value="F:nucleic acid binding"/>
    <property type="evidence" value="ECO:0007669"/>
    <property type="project" value="InterPro"/>
</dbReference>
<evidence type="ECO:0000313" key="4">
    <source>
        <dbReference type="EMBL" id="CAL4776358.1"/>
    </source>
</evidence>
<dbReference type="GO" id="GO:0008757">
    <property type="term" value="F:S-adenosylmethionine-dependent methyltransferase activity"/>
    <property type="evidence" value="ECO:0007669"/>
    <property type="project" value="UniProtKB-ARBA"/>
</dbReference>
<dbReference type="InterPro" id="IPR029063">
    <property type="entry name" value="SAM-dependent_MTases_sf"/>
</dbReference>
<dbReference type="InterPro" id="IPR007848">
    <property type="entry name" value="Small_mtfrase_dom"/>
</dbReference>
<dbReference type="EMBL" id="CAMXCT030001329">
    <property type="protein sequence ID" value="CAL4776358.1"/>
    <property type="molecule type" value="Genomic_DNA"/>
</dbReference>
<protein>
    <submittedName>
        <fullName evidence="4">Glucuronoxylan glucuronosyltransferase IRX7</fullName>
    </submittedName>
</protein>
<reference evidence="2" key="1">
    <citation type="submission" date="2022-10" db="EMBL/GenBank/DDBJ databases">
        <authorList>
            <person name="Chen Y."/>
            <person name="Dougan E. K."/>
            <person name="Chan C."/>
            <person name="Rhodes N."/>
            <person name="Thang M."/>
        </authorList>
    </citation>
    <scope>NUCLEOTIDE SEQUENCE</scope>
</reference>
<dbReference type="AlphaFoldDB" id="A0A9P1FUW2"/>
<dbReference type="Gene3D" id="3.40.50.150">
    <property type="entry name" value="Vaccinia Virus protein VP39"/>
    <property type="match status" value="1"/>
</dbReference>
<evidence type="ECO:0000313" key="3">
    <source>
        <dbReference type="EMBL" id="CAL1142421.1"/>
    </source>
</evidence>
<evidence type="ECO:0000259" key="1">
    <source>
        <dbReference type="Pfam" id="PF05175"/>
    </source>
</evidence>
<organism evidence="2">
    <name type="scientific">Cladocopium goreaui</name>
    <dbReference type="NCBI Taxonomy" id="2562237"/>
    <lineage>
        <taxon>Eukaryota</taxon>
        <taxon>Sar</taxon>
        <taxon>Alveolata</taxon>
        <taxon>Dinophyceae</taxon>
        <taxon>Suessiales</taxon>
        <taxon>Symbiodiniaceae</taxon>
        <taxon>Cladocopium</taxon>
    </lineage>
</organism>
<keyword evidence="5" id="KW-1185">Reference proteome</keyword>
<dbReference type="InterPro" id="IPR002052">
    <property type="entry name" value="DNA_methylase_N6_adenine_CS"/>
</dbReference>
<dbReference type="OrthoDB" id="444485at2759"/>
<proteinExistence type="predicted"/>